<sequence length="280" mass="30237">MKVCVTGASGQTGSIVTRKLVERSKGFVAVVRSEHSKAKLLKGTPGLKPGDVLVCSSFCKDELVHAFQGCEQLVILTSAMPKLALSSLPGVIFSKLMGRKGVRPSFYFAEGQSPKEVDWLMQREQIDAAVAAGVKHVVLISSMGGTQPDHFLNTMGDGKILLWKRKAEVYLKESGMKYTIVHPGGLLPHPGPVKESSAGGLRELRVGVDDEFLESEERTIPREDLAEVTIQCLTTPEAVNTSWDLVSRKEGVGVTFTSLSKLLGAAESLQCDYSRPALPV</sequence>
<evidence type="ECO:0000313" key="2">
    <source>
        <dbReference type="EMBL" id="QDZ23754.1"/>
    </source>
</evidence>
<dbReference type="GO" id="GO:0009507">
    <property type="term" value="C:chloroplast"/>
    <property type="evidence" value="ECO:0007669"/>
    <property type="project" value="TreeGrafter"/>
</dbReference>
<dbReference type="SUPFAM" id="SSF51735">
    <property type="entry name" value="NAD(P)-binding Rossmann-fold domains"/>
    <property type="match status" value="1"/>
</dbReference>
<dbReference type="EMBL" id="CP031044">
    <property type="protein sequence ID" value="QDZ23754.1"/>
    <property type="molecule type" value="Genomic_DNA"/>
</dbReference>
<evidence type="ECO:0000259" key="1">
    <source>
        <dbReference type="Pfam" id="PF13460"/>
    </source>
</evidence>
<dbReference type="Pfam" id="PF13460">
    <property type="entry name" value="NAD_binding_10"/>
    <property type="match status" value="1"/>
</dbReference>
<evidence type="ECO:0000313" key="3">
    <source>
        <dbReference type="Proteomes" id="UP000316726"/>
    </source>
</evidence>
<dbReference type="GO" id="GO:0016491">
    <property type="term" value="F:oxidoreductase activity"/>
    <property type="evidence" value="ECO:0007669"/>
    <property type="project" value="InterPro"/>
</dbReference>
<protein>
    <submittedName>
        <fullName evidence="2">NAD(P)-binding domain-containing protein</fullName>
    </submittedName>
</protein>
<dbReference type="InterPro" id="IPR016040">
    <property type="entry name" value="NAD(P)-bd_dom"/>
</dbReference>
<name>A0A5B8MVL4_9CHLO</name>
<dbReference type="AlphaFoldDB" id="A0A5B8MVL4"/>
<dbReference type="PANTHER" id="PTHR14194:SF86">
    <property type="entry name" value="OS05G0110300 PROTEIN"/>
    <property type="match status" value="1"/>
</dbReference>
<dbReference type="Proteomes" id="UP000316726">
    <property type="component" value="Chromosome 11"/>
</dbReference>
<organism evidence="2 3">
    <name type="scientific">Chloropicon primus</name>
    <dbReference type="NCBI Taxonomy" id="1764295"/>
    <lineage>
        <taxon>Eukaryota</taxon>
        <taxon>Viridiplantae</taxon>
        <taxon>Chlorophyta</taxon>
        <taxon>Chloropicophyceae</taxon>
        <taxon>Chloropicales</taxon>
        <taxon>Chloropicaceae</taxon>
        <taxon>Chloropicon</taxon>
    </lineage>
</organism>
<keyword evidence="3" id="KW-1185">Reference proteome</keyword>
<dbReference type="PANTHER" id="PTHR14194">
    <property type="entry name" value="NITROGEN METABOLIC REGULATION PROTEIN NMR-RELATED"/>
    <property type="match status" value="1"/>
</dbReference>
<dbReference type="STRING" id="1764295.A0A5B8MVL4"/>
<dbReference type="OrthoDB" id="419598at2759"/>
<proteinExistence type="predicted"/>
<dbReference type="InterPro" id="IPR036291">
    <property type="entry name" value="NAD(P)-bd_dom_sf"/>
</dbReference>
<dbReference type="Gene3D" id="3.40.50.720">
    <property type="entry name" value="NAD(P)-binding Rossmann-like Domain"/>
    <property type="match status" value="1"/>
</dbReference>
<feature type="domain" description="NAD(P)-binding" evidence="1">
    <location>
        <begin position="7"/>
        <end position="236"/>
    </location>
</feature>
<accession>A0A5B8MVL4</accession>
<reference evidence="2 3" key="1">
    <citation type="submission" date="2018-07" db="EMBL/GenBank/DDBJ databases">
        <title>The complete nuclear genome of the prasinophyte Chloropicon primus (CCMP1205).</title>
        <authorList>
            <person name="Pombert J.-F."/>
            <person name="Otis C."/>
            <person name="Turmel M."/>
            <person name="Lemieux C."/>
        </authorList>
    </citation>
    <scope>NUCLEOTIDE SEQUENCE [LARGE SCALE GENOMIC DNA]</scope>
    <source>
        <strain evidence="2 3">CCMP1205</strain>
    </source>
</reference>
<gene>
    <name evidence="2" type="ORF">A3770_11p62720</name>
</gene>
<dbReference type="InterPro" id="IPR044163">
    <property type="entry name" value="SARED1-like"/>
</dbReference>